<dbReference type="GO" id="GO:0000978">
    <property type="term" value="F:RNA polymerase II cis-regulatory region sequence-specific DNA binding"/>
    <property type="evidence" value="ECO:0007669"/>
    <property type="project" value="InterPro"/>
</dbReference>
<evidence type="ECO:0000256" key="7">
    <source>
        <dbReference type="SAM" id="MobiDB-lite"/>
    </source>
</evidence>
<feature type="compositionally biased region" description="Pro residues" evidence="7">
    <location>
        <begin position="1081"/>
        <end position="1091"/>
    </location>
</feature>
<dbReference type="GO" id="GO:0005634">
    <property type="term" value="C:nucleus"/>
    <property type="evidence" value="ECO:0007669"/>
    <property type="project" value="UniProtKB-SubCell"/>
</dbReference>
<evidence type="ECO:0000256" key="6">
    <source>
        <dbReference type="ARBA" id="ARBA00023242"/>
    </source>
</evidence>
<gene>
    <name evidence="10" type="ORF">Clacol_003096</name>
</gene>
<proteinExistence type="inferred from homology"/>
<feature type="region of interest" description="Disordered" evidence="7">
    <location>
        <begin position="713"/>
        <end position="741"/>
    </location>
</feature>
<evidence type="ECO:0000259" key="8">
    <source>
        <dbReference type="SMART" id="SM01267"/>
    </source>
</evidence>
<keyword evidence="3" id="KW-0805">Transcription regulation</keyword>
<dbReference type="InterPro" id="IPR008967">
    <property type="entry name" value="p53-like_TF_DNA-bd_sf"/>
</dbReference>
<dbReference type="AlphaFoldDB" id="A0AAV5A793"/>
<evidence type="ECO:0000313" key="10">
    <source>
        <dbReference type="EMBL" id="GJJ08876.1"/>
    </source>
</evidence>
<evidence type="ECO:0000256" key="2">
    <source>
        <dbReference type="ARBA" id="ARBA00009704"/>
    </source>
</evidence>
<feature type="compositionally biased region" description="Low complexity" evidence="7">
    <location>
        <begin position="271"/>
        <end position="284"/>
    </location>
</feature>
<feature type="compositionally biased region" description="Low complexity" evidence="7">
    <location>
        <begin position="1148"/>
        <end position="1163"/>
    </location>
</feature>
<feature type="compositionally biased region" description="Low complexity" evidence="7">
    <location>
        <begin position="957"/>
        <end position="970"/>
    </location>
</feature>
<sequence>MPRTRVTNSRLPLTADEGVDPLDLDRGNGSVPTTTPTARFFQSESTRTGTGMSSSKLRIHKTESIKSILPWSSTSNSSSRRQARSYPELKIKINSGNGTPWEGSTSSPLSSSTNNNSSTSTTAEPFNLISFFPIHTPTEMRSGGGEDSAGYGFGGGREWNWLNEDRSVNSEDFSGTGTETETEYEFDEMGGLVENEDKIRKIGIADVAGQVIDGEDKFGILGLTSGNITKILLESIIGRFLGKMGDFGGGERRVVVNEDYEPEDIEEQQQHHLQQQHLPHQLAPPHHPSPLPIDESIEHISMPHNHNPRNNEDDRRVPHDHASRSSYSNSPATLSHHERPSVDPTTLRSLIINDWRVDQQQQSHHQQVRNGNGDRDHRDSQPSSNKRKLEESQDELQSKIRRIVRDHLTMDYARVMSMTTVVCLHAAVAQKSYGSEKRFLCPPPIVRIETPYSELKNQHLAMSIVTESGERGPEQRSPLDNNMIASFKYLHVSGTAKSKSFQLALDVSEPSIPHVNPDTPSTSTAVASHESSIPGRIWASFDSAPVTIISKPSKKTAKTRNISSCILAGGPVSLFNRINSQTVRTKYMTIEHTQLCASNLSWSAFNVNVVRRPHDLMLANQTLQSSSSQSHPNQHPNLPSPLPVIYGCEIQLVDTLTGIATSPLIIRKVDKGKVSPEDGGPVSQMQKIALQRVNPDGSRSYLSAASPTAANGVGVGLPNASGSQAPPPPTPGSAGQPASHPLVFQQPHVKDEIRDGVRVVTDEVDDYLCWTIVGISKFQYTFFDGTGTNTPVPRLPITPFPTLFTTPGYRAATHTIELTVSNFFYTHPDSMQHTPLEVWLGPIGPLRQRIFQATPPGPLTSIGMNGLGPGLGVPGKSLNNPGIAGLNGLTGLATLNGMDVSMGGMLNMGMPYGQPPQHGDGSNNGNNNGSDGSPTGGQQDGQNQTQTTPSSQPPTPSTAGPSASTSNPTTIPLPGQQASPGSVHSLIHPIPPPSHPPPHSPPVAPPRFVPQGPLHTIIIVDLPPVAQIVRSARESVGLPAHAGYMGEGMSGIPGMEMGISLGGGQGSNGESNSGDKHGHGHPPPPPPPLPTLPILFIRTYDGVGYHSGRSIACEPNLGPGEIERIRRGIPNHTAAANASGNGSGPSGSNGANGSASSNSNSGRNGDKGDGGGSALENDIDWSGIPDVFVLIKLSLEYEYEYESR</sequence>
<dbReference type="GO" id="GO:0001228">
    <property type="term" value="F:DNA-binding transcription activator activity, RNA polymerase II-specific"/>
    <property type="evidence" value="ECO:0007669"/>
    <property type="project" value="InterPro"/>
</dbReference>
<feature type="region of interest" description="Disordered" evidence="7">
    <location>
        <begin position="1133"/>
        <end position="1174"/>
    </location>
</feature>
<comment type="similarity">
    <text evidence="2">Belongs to the Su(H) family.</text>
</comment>
<feature type="compositionally biased region" description="Low complexity" evidence="7">
    <location>
        <begin position="67"/>
        <end position="80"/>
    </location>
</feature>
<feature type="compositionally biased region" description="Polar residues" evidence="7">
    <location>
        <begin position="324"/>
        <end position="333"/>
    </location>
</feature>
<dbReference type="InterPro" id="IPR015351">
    <property type="entry name" value="RBP-J/Cbf11/Cbf12_DNA-bd"/>
</dbReference>
<dbReference type="Pfam" id="PF09270">
    <property type="entry name" value="BTD"/>
    <property type="match status" value="1"/>
</dbReference>
<dbReference type="PANTHER" id="PTHR10665">
    <property type="entry name" value="RECOMBINING BINDING PROTEIN SUPPRESSOR OF HAIRLESS"/>
    <property type="match status" value="1"/>
</dbReference>
<reference evidence="10" key="1">
    <citation type="submission" date="2021-10" db="EMBL/GenBank/DDBJ databases">
        <title>De novo Genome Assembly of Clathrus columnatus (Basidiomycota, Fungi) Using Illumina and Nanopore Sequence Data.</title>
        <authorList>
            <person name="Ogiso-Tanaka E."/>
            <person name="Itagaki H."/>
            <person name="Hosoya T."/>
            <person name="Hosaka K."/>
        </authorList>
    </citation>
    <scope>NUCLEOTIDE SEQUENCE</scope>
    <source>
        <strain evidence="10">MO-923</strain>
    </source>
</reference>
<name>A0AAV5A793_9AGAM</name>
<feature type="region of interest" description="Disordered" evidence="7">
    <location>
        <begin position="1"/>
        <end position="122"/>
    </location>
</feature>
<keyword evidence="5" id="KW-0804">Transcription</keyword>
<feature type="domain" description="Beta-trefoil DNA-binding" evidence="9">
    <location>
        <begin position="564"/>
        <end position="770"/>
    </location>
</feature>
<dbReference type="SMART" id="SM01267">
    <property type="entry name" value="LAG1_DNAbind"/>
    <property type="match status" value="1"/>
</dbReference>
<feature type="region of interest" description="Disordered" evidence="7">
    <location>
        <begin position="263"/>
        <end position="344"/>
    </location>
</feature>
<dbReference type="Gene3D" id="2.60.40.1450">
    <property type="entry name" value="LAG1, DNA binding domain"/>
    <property type="match status" value="1"/>
</dbReference>
<comment type="subcellular location">
    <subcellularLocation>
        <location evidence="1">Nucleus</location>
    </subcellularLocation>
</comment>
<evidence type="ECO:0000313" key="11">
    <source>
        <dbReference type="Proteomes" id="UP001050691"/>
    </source>
</evidence>
<dbReference type="SMART" id="SM01268">
    <property type="entry name" value="BTD"/>
    <property type="match status" value="1"/>
</dbReference>
<keyword evidence="6" id="KW-0539">Nucleus</keyword>
<keyword evidence="4" id="KW-0238">DNA-binding</keyword>
<feature type="region of interest" description="Disordered" evidence="7">
    <location>
        <begin position="908"/>
        <end position="1008"/>
    </location>
</feature>
<feature type="domain" description="RBP-J/Cbf11/Cbf12 DNA binding" evidence="8">
    <location>
        <begin position="420"/>
        <end position="563"/>
    </location>
</feature>
<dbReference type="InterPro" id="IPR015350">
    <property type="entry name" value="Beta-trefoil_DNA-bd_dom"/>
</dbReference>
<comment type="caution">
    <text evidence="10">The sequence shown here is derived from an EMBL/GenBank/DDBJ whole genome shotgun (WGS) entry which is preliminary data.</text>
</comment>
<keyword evidence="11" id="KW-1185">Reference proteome</keyword>
<feature type="compositionally biased region" description="Pro residues" evidence="7">
    <location>
        <begin position="989"/>
        <end position="1008"/>
    </location>
</feature>
<feature type="compositionally biased region" description="Polar residues" evidence="7">
    <location>
        <begin position="1"/>
        <end position="11"/>
    </location>
</feature>
<feature type="compositionally biased region" description="Basic and acidic residues" evidence="7">
    <location>
        <begin position="309"/>
        <end position="323"/>
    </location>
</feature>
<evidence type="ECO:0000256" key="4">
    <source>
        <dbReference type="ARBA" id="ARBA00023125"/>
    </source>
</evidence>
<dbReference type="InterPro" id="IPR037095">
    <property type="entry name" value="RBP-J/Cbf11_DNA-bd_sf"/>
</dbReference>
<dbReference type="Gene3D" id="2.80.10.50">
    <property type="match status" value="1"/>
</dbReference>
<dbReference type="EMBL" id="BPWL01000003">
    <property type="protein sequence ID" value="GJJ08876.1"/>
    <property type="molecule type" value="Genomic_DNA"/>
</dbReference>
<dbReference type="Proteomes" id="UP001050691">
    <property type="component" value="Unassembled WGS sequence"/>
</dbReference>
<dbReference type="SUPFAM" id="SSF49417">
    <property type="entry name" value="p53-like transcription factors"/>
    <property type="match status" value="1"/>
</dbReference>
<accession>A0AAV5A793</accession>
<feature type="compositionally biased region" description="Polar residues" evidence="7">
    <location>
        <begin position="30"/>
        <end position="56"/>
    </location>
</feature>
<dbReference type="SUPFAM" id="SSF110217">
    <property type="entry name" value="DNA-binding protein LAG-1 (CSL)"/>
    <property type="match status" value="1"/>
</dbReference>
<evidence type="ECO:0000259" key="9">
    <source>
        <dbReference type="SMART" id="SM01268"/>
    </source>
</evidence>
<dbReference type="InterPro" id="IPR040159">
    <property type="entry name" value="CLS_fam"/>
</dbReference>
<feature type="region of interest" description="Disordered" evidence="7">
    <location>
        <begin position="358"/>
        <end position="398"/>
    </location>
</feature>
<protein>
    <submittedName>
        <fullName evidence="10">Uncharacterized protein</fullName>
    </submittedName>
</protein>
<organism evidence="10 11">
    <name type="scientific">Clathrus columnatus</name>
    <dbReference type="NCBI Taxonomy" id="1419009"/>
    <lineage>
        <taxon>Eukaryota</taxon>
        <taxon>Fungi</taxon>
        <taxon>Dikarya</taxon>
        <taxon>Basidiomycota</taxon>
        <taxon>Agaricomycotina</taxon>
        <taxon>Agaricomycetes</taxon>
        <taxon>Phallomycetidae</taxon>
        <taxon>Phallales</taxon>
        <taxon>Clathraceae</taxon>
        <taxon>Clathrus</taxon>
    </lineage>
</organism>
<evidence type="ECO:0000256" key="3">
    <source>
        <dbReference type="ARBA" id="ARBA00023015"/>
    </source>
</evidence>
<feature type="compositionally biased region" description="Low complexity" evidence="7">
    <location>
        <begin position="919"/>
        <end position="933"/>
    </location>
</feature>
<evidence type="ECO:0000256" key="5">
    <source>
        <dbReference type="ARBA" id="ARBA00023163"/>
    </source>
</evidence>
<feature type="compositionally biased region" description="Low complexity" evidence="7">
    <location>
        <begin position="940"/>
        <end position="950"/>
    </location>
</feature>
<feature type="region of interest" description="Disordered" evidence="7">
    <location>
        <begin position="1060"/>
        <end position="1093"/>
    </location>
</feature>
<evidence type="ECO:0000256" key="1">
    <source>
        <dbReference type="ARBA" id="ARBA00004123"/>
    </source>
</evidence>
<feature type="compositionally biased region" description="Low complexity" evidence="7">
    <location>
        <begin position="104"/>
        <end position="122"/>
    </location>
</feature>
<dbReference type="InterPro" id="IPR036358">
    <property type="entry name" value="BTD_sf"/>
</dbReference>
<dbReference type="Pfam" id="PF09271">
    <property type="entry name" value="LAG1-DNAbind"/>
    <property type="match status" value="2"/>
</dbReference>